<evidence type="ECO:0000313" key="4">
    <source>
        <dbReference type="Proteomes" id="UP000746751"/>
    </source>
</evidence>
<reference evidence="3" key="2">
    <citation type="submission" date="2021-09" db="EMBL/GenBank/DDBJ databases">
        <authorList>
            <person name="Gilroy R."/>
        </authorList>
    </citation>
    <scope>NUCLEOTIDE SEQUENCE</scope>
    <source>
        <strain evidence="3">ChiGjej2B2-7701</strain>
    </source>
</reference>
<evidence type="ECO:0000256" key="1">
    <source>
        <dbReference type="SAM" id="MobiDB-lite"/>
    </source>
</evidence>
<dbReference type="InterPro" id="IPR036388">
    <property type="entry name" value="WH-like_DNA-bd_sf"/>
</dbReference>
<feature type="domain" description="HTH marR-type" evidence="2">
    <location>
        <begin position="70"/>
        <end position="203"/>
    </location>
</feature>
<dbReference type="InterPro" id="IPR000835">
    <property type="entry name" value="HTH_MarR-typ"/>
</dbReference>
<comment type="caution">
    <text evidence="3">The sequence shown here is derived from an EMBL/GenBank/DDBJ whole genome shotgun (WGS) entry which is preliminary data.</text>
</comment>
<sequence length="311" mass="33720">MSEYSENDVTMTENDEIAVEKTAEADVVSADVTAEVEAEEPVAETVVEPEADVEKEEDAEDSKIAPENLDDELFDKVNRAARLLRGRRDMMREEAEEDAKRMNDLMRALKLLELKPRMEQKEMAELMGMRLRELDGILAEAEKNDIVARIEPEEEDMRKIVVIASEDAEELIAALGNKRKKLVPQLSAATAESLIEMLDQVIEPLVAMGLDSDRGPRGGRDDRGPRGGFGGRDDRGPRGGFGGRGGDRGGDRGGRGGFGGRDDRGPRGGFGGGRGGDRGPRGNFGPRGGRGGRDDRGGRGGFSGNHRGGRF</sequence>
<evidence type="ECO:0000259" key="2">
    <source>
        <dbReference type="PROSITE" id="PS50995"/>
    </source>
</evidence>
<dbReference type="GO" id="GO:0003700">
    <property type="term" value="F:DNA-binding transcription factor activity"/>
    <property type="evidence" value="ECO:0007669"/>
    <property type="project" value="InterPro"/>
</dbReference>
<accession>A0A921LR84</accession>
<name>A0A921LR84_9ACTN</name>
<dbReference type="Proteomes" id="UP000746751">
    <property type="component" value="Unassembled WGS sequence"/>
</dbReference>
<feature type="region of interest" description="Disordered" evidence="1">
    <location>
        <begin position="35"/>
        <end position="69"/>
    </location>
</feature>
<dbReference type="InterPro" id="IPR036390">
    <property type="entry name" value="WH_DNA-bd_sf"/>
</dbReference>
<evidence type="ECO:0000313" key="3">
    <source>
        <dbReference type="EMBL" id="HJG30699.1"/>
    </source>
</evidence>
<feature type="compositionally biased region" description="Acidic residues" evidence="1">
    <location>
        <begin position="35"/>
        <end position="60"/>
    </location>
</feature>
<dbReference type="SUPFAM" id="SSF46785">
    <property type="entry name" value="Winged helix' DNA-binding domain"/>
    <property type="match status" value="1"/>
</dbReference>
<proteinExistence type="predicted"/>
<dbReference type="EMBL" id="DYVF01000032">
    <property type="protein sequence ID" value="HJG30699.1"/>
    <property type="molecule type" value="Genomic_DNA"/>
</dbReference>
<protein>
    <recommendedName>
        <fullName evidence="2">HTH marR-type domain-containing protein</fullName>
    </recommendedName>
</protein>
<feature type="region of interest" description="Disordered" evidence="1">
    <location>
        <begin position="209"/>
        <end position="311"/>
    </location>
</feature>
<dbReference type="AlphaFoldDB" id="A0A921LR84"/>
<feature type="compositionally biased region" description="Basic and acidic residues" evidence="1">
    <location>
        <begin position="245"/>
        <end position="266"/>
    </location>
</feature>
<reference evidence="3" key="1">
    <citation type="journal article" date="2021" name="PeerJ">
        <title>Extensive microbial diversity within the chicken gut microbiome revealed by metagenomics and culture.</title>
        <authorList>
            <person name="Gilroy R."/>
            <person name="Ravi A."/>
            <person name="Getino M."/>
            <person name="Pursley I."/>
            <person name="Horton D.L."/>
            <person name="Alikhan N.F."/>
            <person name="Baker D."/>
            <person name="Gharbi K."/>
            <person name="Hall N."/>
            <person name="Watson M."/>
            <person name="Adriaenssens E.M."/>
            <person name="Foster-Nyarko E."/>
            <person name="Jarju S."/>
            <person name="Secka A."/>
            <person name="Antonio M."/>
            <person name="Oren A."/>
            <person name="Chaudhuri R.R."/>
            <person name="La Ragione R."/>
            <person name="Hildebrand F."/>
            <person name="Pallen M.J."/>
        </authorList>
    </citation>
    <scope>NUCLEOTIDE SEQUENCE</scope>
    <source>
        <strain evidence="3">ChiGjej2B2-7701</strain>
    </source>
</reference>
<feature type="compositionally biased region" description="Basic and acidic residues" evidence="1">
    <location>
        <begin position="211"/>
        <end position="237"/>
    </location>
</feature>
<organism evidence="3 4">
    <name type="scientific">Collinsella ihumii</name>
    <dbReference type="NCBI Taxonomy" id="1720204"/>
    <lineage>
        <taxon>Bacteria</taxon>
        <taxon>Bacillati</taxon>
        <taxon>Actinomycetota</taxon>
        <taxon>Coriobacteriia</taxon>
        <taxon>Coriobacteriales</taxon>
        <taxon>Coriobacteriaceae</taxon>
        <taxon>Collinsella</taxon>
    </lineage>
</organism>
<dbReference type="PROSITE" id="PS50995">
    <property type="entry name" value="HTH_MARR_2"/>
    <property type="match status" value="1"/>
</dbReference>
<dbReference type="Gene3D" id="1.10.10.10">
    <property type="entry name" value="Winged helix-like DNA-binding domain superfamily/Winged helix DNA-binding domain"/>
    <property type="match status" value="1"/>
</dbReference>
<gene>
    <name evidence="3" type="ORF">K8U80_04810</name>
</gene>